<feature type="transmembrane region" description="Helical" evidence="6">
    <location>
        <begin position="85"/>
        <end position="108"/>
    </location>
</feature>
<keyword evidence="4 6" id="KW-1133">Transmembrane helix</keyword>
<evidence type="ECO:0000313" key="7">
    <source>
        <dbReference type="EMBL" id="SON54764.1"/>
    </source>
</evidence>
<keyword evidence="8" id="KW-1185">Reference proteome</keyword>
<dbReference type="PANTHER" id="PTHR30250:SF11">
    <property type="entry name" value="O-ANTIGEN TRANSPORTER-RELATED"/>
    <property type="match status" value="1"/>
</dbReference>
<feature type="transmembrane region" description="Helical" evidence="6">
    <location>
        <begin position="120"/>
        <end position="142"/>
    </location>
</feature>
<feature type="transmembrane region" description="Helical" evidence="6">
    <location>
        <begin position="154"/>
        <end position="172"/>
    </location>
</feature>
<feature type="transmembrane region" description="Helical" evidence="6">
    <location>
        <begin position="369"/>
        <end position="389"/>
    </location>
</feature>
<feature type="transmembrane region" description="Helical" evidence="6">
    <location>
        <begin position="46"/>
        <end position="73"/>
    </location>
</feature>
<dbReference type="Pfam" id="PF01943">
    <property type="entry name" value="Polysacc_synt"/>
    <property type="match status" value="1"/>
</dbReference>
<sequence>MKIDTRLLRLLDASISVGIRGAAAISAFLLQILISRTTGAAGIGQFQILLTSATVISTFSTFGMGLSITRIVAQKRLSKSAIFKTIGNATIASLFILSIIVTIITVNIDYLNNIIDDLNTATILSIVIASAFLSQTEIFGGAARGAGLHSVAQATSYLTTPLIAGILIFSSSYSNADVDPWKSYLIGCCLSSIAIAFISVYWIGIRKGATSGSSDKSIKSMDILKNSSGFFFAGFAQLAGIWIVTYTLSAVATLGDVGIFKAAERFAFIIASIGQSVSVTVAAKYALAHVEGNHRKLVTLAQGATLTTFLMTFPLILVLFVFSDFFMGLFGDEFSQKGEVLRILISGQLFASLSGGVFQLLGMTGNAYIVGRTSVISTIVTSILVFVLIPFGVTGAAIALSVGNAIQMLMLNWAARRFLNVRCDIFHVIGARFKERIK</sequence>
<feature type="transmembrane region" description="Helical" evidence="6">
    <location>
        <begin position="226"/>
        <end position="246"/>
    </location>
</feature>
<evidence type="ECO:0000256" key="2">
    <source>
        <dbReference type="ARBA" id="ARBA00022475"/>
    </source>
</evidence>
<evidence type="ECO:0000256" key="4">
    <source>
        <dbReference type="ARBA" id="ARBA00022989"/>
    </source>
</evidence>
<evidence type="ECO:0000313" key="8">
    <source>
        <dbReference type="Proteomes" id="UP000223606"/>
    </source>
</evidence>
<feature type="transmembrane region" description="Helical" evidence="6">
    <location>
        <begin position="184"/>
        <end position="205"/>
    </location>
</feature>
<dbReference type="Proteomes" id="UP000223606">
    <property type="component" value="Chromosome 1"/>
</dbReference>
<evidence type="ECO:0000256" key="5">
    <source>
        <dbReference type="ARBA" id="ARBA00023136"/>
    </source>
</evidence>
<dbReference type="AlphaFoldDB" id="A0A2C9D3C0"/>
<reference evidence="8" key="1">
    <citation type="submission" date="2017-09" db="EMBL/GenBank/DDBJ databases">
        <title>Genome sequence of Nannocystis excedens DSM 71.</title>
        <authorList>
            <person name="Blom J."/>
        </authorList>
    </citation>
    <scope>NUCLEOTIDE SEQUENCE [LARGE SCALE GENOMIC DNA]</scope>
    <source>
        <strain evidence="8">type strain: E19</strain>
    </source>
</reference>
<dbReference type="InterPro" id="IPR050833">
    <property type="entry name" value="Poly_Biosynth_Transport"/>
</dbReference>
<feature type="transmembrane region" description="Helical" evidence="6">
    <location>
        <begin position="395"/>
        <end position="415"/>
    </location>
</feature>
<dbReference type="PANTHER" id="PTHR30250">
    <property type="entry name" value="PST FAMILY PREDICTED COLANIC ACID TRANSPORTER"/>
    <property type="match status" value="1"/>
</dbReference>
<gene>
    <name evidence="7" type="ORF">HDIA_1223</name>
</gene>
<protein>
    <submittedName>
        <fullName evidence="7">Stage V sporulation protein B</fullName>
    </submittedName>
</protein>
<keyword evidence="5 6" id="KW-0472">Membrane</keyword>
<comment type="subcellular location">
    <subcellularLocation>
        <location evidence="1">Cell membrane</location>
        <topology evidence="1">Multi-pass membrane protein</topology>
    </subcellularLocation>
</comment>
<dbReference type="GO" id="GO:0005886">
    <property type="term" value="C:plasma membrane"/>
    <property type="evidence" value="ECO:0007669"/>
    <property type="project" value="UniProtKB-SubCell"/>
</dbReference>
<evidence type="ECO:0000256" key="3">
    <source>
        <dbReference type="ARBA" id="ARBA00022692"/>
    </source>
</evidence>
<proteinExistence type="predicted"/>
<feature type="transmembrane region" description="Helical" evidence="6">
    <location>
        <begin position="299"/>
        <end position="323"/>
    </location>
</feature>
<dbReference type="InterPro" id="IPR002797">
    <property type="entry name" value="Polysacc_synth"/>
</dbReference>
<dbReference type="EMBL" id="LT960614">
    <property type="protein sequence ID" value="SON54764.1"/>
    <property type="molecule type" value="Genomic_DNA"/>
</dbReference>
<keyword evidence="2" id="KW-1003">Cell membrane</keyword>
<evidence type="ECO:0000256" key="1">
    <source>
        <dbReference type="ARBA" id="ARBA00004651"/>
    </source>
</evidence>
<accession>A0A2C9D3C0</accession>
<dbReference type="RefSeq" id="WP_162292615.1">
    <property type="nucleotide sequence ID" value="NZ_LT960614.1"/>
</dbReference>
<organism evidence="7 8">
    <name type="scientific">Hartmannibacter diazotrophicus</name>
    <dbReference type="NCBI Taxonomy" id="1482074"/>
    <lineage>
        <taxon>Bacteria</taxon>
        <taxon>Pseudomonadati</taxon>
        <taxon>Pseudomonadota</taxon>
        <taxon>Alphaproteobacteria</taxon>
        <taxon>Hyphomicrobiales</taxon>
        <taxon>Pleomorphomonadaceae</taxon>
        <taxon>Hartmannibacter</taxon>
    </lineage>
</organism>
<feature type="transmembrane region" description="Helical" evidence="6">
    <location>
        <begin position="266"/>
        <end position="287"/>
    </location>
</feature>
<feature type="transmembrane region" description="Helical" evidence="6">
    <location>
        <begin position="7"/>
        <end position="34"/>
    </location>
</feature>
<feature type="transmembrane region" description="Helical" evidence="6">
    <location>
        <begin position="343"/>
        <end position="362"/>
    </location>
</feature>
<name>A0A2C9D3C0_9HYPH</name>
<evidence type="ECO:0000256" key="6">
    <source>
        <dbReference type="SAM" id="Phobius"/>
    </source>
</evidence>
<keyword evidence="3 6" id="KW-0812">Transmembrane</keyword>
<dbReference type="KEGG" id="hdi:HDIA_1223"/>